<name>A0A937RLH5_9ACTN</name>
<proteinExistence type="predicted"/>
<dbReference type="GO" id="GO:0003993">
    <property type="term" value="F:acid phosphatase activity"/>
    <property type="evidence" value="ECO:0007669"/>
    <property type="project" value="InterPro"/>
</dbReference>
<gene>
    <name evidence="5" type="ORF">I7412_35230</name>
</gene>
<evidence type="ECO:0000259" key="4">
    <source>
        <dbReference type="Pfam" id="PF16656"/>
    </source>
</evidence>
<accession>A0A937RLH5</accession>
<dbReference type="InterPro" id="IPR039331">
    <property type="entry name" value="PAPs-like"/>
</dbReference>
<dbReference type="Pfam" id="PF00149">
    <property type="entry name" value="Metallophos"/>
    <property type="match status" value="1"/>
</dbReference>
<feature type="region of interest" description="Disordered" evidence="2">
    <location>
        <begin position="58"/>
        <end position="77"/>
    </location>
</feature>
<dbReference type="PANTHER" id="PTHR22953">
    <property type="entry name" value="ACID PHOSPHATASE RELATED"/>
    <property type="match status" value="1"/>
</dbReference>
<organism evidence="5 6">
    <name type="scientific">Frankia nepalensis</name>
    <dbReference type="NCBI Taxonomy" id="1836974"/>
    <lineage>
        <taxon>Bacteria</taxon>
        <taxon>Bacillati</taxon>
        <taxon>Actinomycetota</taxon>
        <taxon>Actinomycetes</taxon>
        <taxon>Frankiales</taxon>
        <taxon>Frankiaceae</taxon>
        <taxon>Frankia</taxon>
    </lineage>
</organism>
<dbReference type="Gene3D" id="2.60.40.380">
    <property type="entry name" value="Purple acid phosphatase-like, N-terminal"/>
    <property type="match status" value="1"/>
</dbReference>
<evidence type="ECO:0000313" key="6">
    <source>
        <dbReference type="Proteomes" id="UP000604475"/>
    </source>
</evidence>
<evidence type="ECO:0000259" key="3">
    <source>
        <dbReference type="Pfam" id="PF00149"/>
    </source>
</evidence>
<dbReference type="AlphaFoldDB" id="A0A937RLH5"/>
<dbReference type="InterPro" id="IPR015914">
    <property type="entry name" value="PAPs_N"/>
</dbReference>
<dbReference type="PANTHER" id="PTHR22953:SF153">
    <property type="entry name" value="PURPLE ACID PHOSPHATASE"/>
    <property type="match status" value="1"/>
</dbReference>
<comment type="caution">
    <text evidence="5">The sequence shown here is derived from an EMBL/GenBank/DDBJ whole genome shotgun (WGS) entry which is preliminary data.</text>
</comment>
<dbReference type="InterPro" id="IPR008963">
    <property type="entry name" value="Purple_acid_Pase-like_N"/>
</dbReference>
<dbReference type="Pfam" id="PF16656">
    <property type="entry name" value="Pur_ac_phosph_N"/>
    <property type="match status" value="1"/>
</dbReference>
<feature type="domain" description="Purple acid phosphatase N-terminal" evidence="4">
    <location>
        <begin position="21"/>
        <end position="102"/>
    </location>
</feature>
<keyword evidence="6" id="KW-1185">Reference proteome</keyword>
<dbReference type="InterPro" id="IPR029052">
    <property type="entry name" value="Metallo-depent_PP-like"/>
</dbReference>
<protein>
    <submittedName>
        <fullName evidence="5">Fibronectin type III domain-containing protein</fullName>
    </submittedName>
</protein>
<dbReference type="Gene3D" id="3.60.21.10">
    <property type="match status" value="1"/>
</dbReference>
<dbReference type="SUPFAM" id="SSF49363">
    <property type="entry name" value="Purple acid phosphatase, N-terminal domain"/>
    <property type="match status" value="1"/>
</dbReference>
<dbReference type="Proteomes" id="UP000604475">
    <property type="component" value="Unassembled WGS sequence"/>
</dbReference>
<evidence type="ECO:0000256" key="1">
    <source>
        <dbReference type="ARBA" id="ARBA00022729"/>
    </source>
</evidence>
<dbReference type="InterPro" id="IPR004843">
    <property type="entry name" value="Calcineurin-like_PHP"/>
</dbReference>
<feature type="domain" description="Calcineurin-like phosphoesterase" evidence="3">
    <location>
        <begin position="126"/>
        <end position="339"/>
    </location>
</feature>
<reference evidence="5" key="1">
    <citation type="submission" date="2020-12" db="EMBL/GenBank/DDBJ databases">
        <title>Genomic characterization of non-nitrogen-fixing Frankia strains.</title>
        <authorList>
            <person name="Carlos-Shanley C."/>
            <person name="Guerra T."/>
            <person name="Hahn D."/>
        </authorList>
    </citation>
    <scope>NUCLEOTIDE SEQUENCE</scope>
    <source>
        <strain evidence="5">CN6</strain>
    </source>
</reference>
<evidence type="ECO:0000256" key="2">
    <source>
        <dbReference type="SAM" id="MobiDB-lite"/>
    </source>
</evidence>
<sequence>MDVVRWRRRGVARRADAGGTGVHLEFGADPATSMVVSWLTDGPVRRAAVRFAPLEAGEGRKGRAHAQTRAYRDDRRQRVHVQHATLRGLRPDTRYRYEIEGGLAGPEPFTGEFRTAPAPGAEAAFTFTCFGDHGTDQPDDPFGTPASGEVVAAVEARAPLFNLVLGDLSYASLRHDSARVWADWFRMISPSARRRPWLPVAGNHESEHGVGRFGLDAYQAYFQTPDNGCGEAFRGLWYAFTVGRARFVVLFGEDVCYQDHGEVYLRGFSHGRQTAWLDRTLRSARADPAVDWIVVAVHQVAMSTANYHNGGDLGLREEWLPLFDRHEVDLVLCGHEHHYERTHPVRGVVPGSPALTPRPGAVPAVVAAGPSPTAPTAAARSAVAEPEQVDTTAGAVHVIVGTGGSSSPSAQVLLEPPAGRVVVGVDAQSGRRRARYALEEAPWLAMRSPDHPYAFAELSVDPGTPGGLTTIRLTARDSLAPDAPPFDEVVLTRPRGSTAQTAAQSAN</sequence>
<evidence type="ECO:0000313" key="5">
    <source>
        <dbReference type="EMBL" id="MBL7632317.1"/>
    </source>
</evidence>
<keyword evidence="1" id="KW-0732">Signal</keyword>
<dbReference type="GO" id="GO:0046872">
    <property type="term" value="F:metal ion binding"/>
    <property type="evidence" value="ECO:0007669"/>
    <property type="project" value="InterPro"/>
</dbReference>
<dbReference type="EMBL" id="JAEACQ010000308">
    <property type="protein sequence ID" value="MBL7632317.1"/>
    <property type="molecule type" value="Genomic_DNA"/>
</dbReference>
<dbReference type="SUPFAM" id="SSF56300">
    <property type="entry name" value="Metallo-dependent phosphatases"/>
    <property type="match status" value="1"/>
</dbReference>